<protein>
    <submittedName>
        <fullName evidence="2">NACHT domain-containing protein</fullName>
    </submittedName>
</protein>
<dbReference type="PANTHER" id="PTHR46844">
    <property type="entry name" value="SLR5058 PROTEIN"/>
    <property type="match status" value="1"/>
</dbReference>
<dbReference type="SUPFAM" id="SSF52540">
    <property type="entry name" value="P-loop containing nucleoside triphosphate hydrolases"/>
    <property type="match status" value="1"/>
</dbReference>
<gene>
    <name evidence="2" type="ORF">SAMN04489716_9287</name>
</gene>
<proteinExistence type="predicted"/>
<keyword evidence="3" id="KW-1185">Reference proteome</keyword>
<dbReference type="InterPro" id="IPR054547">
    <property type="entry name" value="NNH1"/>
</dbReference>
<dbReference type="Proteomes" id="UP000198688">
    <property type="component" value="Chromosome I"/>
</dbReference>
<dbReference type="RefSeq" id="WP_092555827.1">
    <property type="nucleotide sequence ID" value="NZ_BOMJ01000136.1"/>
</dbReference>
<dbReference type="Pfam" id="PF22733">
    <property type="entry name" value="NNH1"/>
    <property type="match status" value="1"/>
</dbReference>
<sequence>MEIQPFLTLGSEVIEVLTSYWLRRQKRPDEPLADFLAAHLPDPLDRRRLNRRLESLTEIVAAGLAADPGDDQLDVDSRSQVVDAVRSTLYHASLLPSDLEESEYQQGRVLALIHRRTDLNLFLDEREQAAHDLLLARTVAVLLTAAALIPPSSPYVVAELLRDEDEIGNALRARLGELPSGGVDSYRLAVVTDLDQAEIVGFTLPAALRRFSLSRTYSRPRVAVRGEDMPVEWALADFPRLFLTGPAGSGKSALLQWLAVDSARKALDGLLESYNGLLPIYLPGSRLGELPTEEPRSAVDFILQYARPSLRHSMAPEALDRRCLDGGAILLLDGLDEFGHKQLPRIRHWVTQLAERYPKCRFVVATRPGAIDPAFFTDLGFTTANLNPLDDRGMSDLVSRWFAAVGPAVPERSDRRTPVQLSQEVVRLVRSSPQLRELSSSPLMCTLICGVYLDRGSEPLQGSEIYAAFVEMMIERRDVERGLGRDRLPRSLASIFLEELAGFMLRNGRTELPIDVVLEHLENTRSTLTMDAPQAEKVLNSLLVESGVLVEPERGRVRFLHLTFLEYLAAQHFLHDGDLNMLIARAHEPLWRATLVMAVTQARHREGDRLVAALAERIATDTLRSATLASVLEECVRGARRLNPGVRDQVKSVRTLLAQRNDKNGSPWQLWLNTSEGAVSDSLAAWLLAEPSLRREGGLAFAEGNPKVVGQAIPSGMAICLFLLVSSPIATGDLVAAIVSWRDTRPDAGLLELALVVPESALTVRISPSV</sequence>
<dbReference type="Pfam" id="PF05729">
    <property type="entry name" value="NACHT"/>
    <property type="match status" value="1"/>
</dbReference>
<organism evidence="2 3">
    <name type="scientific">Actinoplanes derwentensis</name>
    <dbReference type="NCBI Taxonomy" id="113562"/>
    <lineage>
        <taxon>Bacteria</taxon>
        <taxon>Bacillati</taxon>
        <taxon>Actinomycetota</taxon>
        <taxon>Actinomycetes</taxon>
        <taxon>Micromonosporales</taxon>
        <taxon>Micromonosporaceae</taxon>
        <taxon>Actinoplanes</taxon>
    </lineage>
</organism>
<reference evidence="2 3" key="1">
    <citation type="submission" date="2016-10" db="EMBL/GenBank/DDBJ databases">
        <authorList>
            <person name="de Groot N.N."/>
        </authorList>
    </citation>
    <scope>NUCLEOTIDE SEQUENCE [LARGE SCALE GENOMIC DNA]</scope>
    <source>
        <strain evidence="2 3">DSM 43941</strain>
    </source>
</reference>
<evidence type="ECO:0000313" key="3">
    <source>
        <dbReference type="Proteomes" id="UP000198688"/>
    </source>
</evidence>
<dbReference type="Gene3D" id="3.40.50.300">
    <property type="entry name" value="P-loop containing nucleotide triphosphate hydrolases"/>
    <property type="match status" value="1"/>
</dbReference>
<feature type="domain" description="NACHT" evidence="1">
    <location>
        <begin position="239"/>
        <end position="449"/>
    </location>
</feature>
<dbReference type="InterPro" id="IPR027417">
    <property type="entry name" value="P-loop_NTPase"/>
</dbReference>
<accession>A0A1H2DDG1</accession>
<evidence type="ECO:0000259" key="1">
    <source>
        <dbReference type="PROSITE" id="PS50837"/>
    </source>
</evidence>
<dbReference type="InterPro" id="IPR007111">
    <property type="entry name" value="NACHT_NTPase"/>
</dbReference>
<dbReference type="PANTHER" id="PTHR46844:SF1">
    <property type="entry name" value="SLR5058 PROTEIN"/>
    <property type="match status" value="1"/>
</dbReference>
<dbReference type="AlphaFoldDB" id="A0A1H2DDG1"/>
<evidence type="ECO:0000313" key="2">
    <source>
        <dbReference type="EMBL" id="SDT80627.1"/>
    </source>
</evidence>
<dbReference type="EMBL" id="LT629758">
    <property type="protein sequence ID" value="SDT80627.1"/>
    <property type="molecule type" value="Genomic_DNA"/>
</dbReference>
<name>A0A1H2DDG1_9ACTN</name>
<dbReference type="STRING" id="113562.SAMN04489716_9287"/>
<dbReference type="PROSITE" id="PS50837">
    <property type="entry name" value="NACHT"/>
    <property type="match status" value="1"/>
</dbReference>
<dbReference type="OrthoDB" id="135105at2"/>